<evidence type="ECO:0008006" key="5">
    <source>
        <dbReference type="Google" id="ProtNLM"/>
    </source>
</evidence>
<dbReference type="EMBL" id="RBZP01000001">
    <property type="protein sequence ID" value="RKQ37374.1"/>
    <property type="molecule type" value="Genomic_DNA"/>
</dbReference>
<dbReference type="CDD" id="cd05379">
    <property type="entry name" value="CAP_bacterial"/>
    <property type="match status" value="1"/>
</dbReference>
<dbReference type="InterPro" id="IPR035940">
    <property type="entry name" value="CAP_sf"/>
</dbReference>
<dbReference type="OrthoDB" id="9783944at2"/>
<dbReference type="RefSeq" id="WP_121202455.1">
    <property type="nucleotide sequence ID" value="NZ_RBZP01000001.1"/>
</dbReference>
<proteinExistence type="predicted"/>
<comment type="caution">
    <text evidence="3">The sequence shown here is derived from an EMBL/GenBank/DDBJ whole genome shotgun (WGS) entry which is preliminary data.</text>
</comment>
<evidence type="ECO:0000259" key="2">
    <source>
        <dbReference type="Pfam" id="PF14504"/>
    </source>
</evidence>
<dbReference type="AlphaFoldDB" id="A0A495ACR1"/>
<name>A0A495ACR1_9BACI</name>
<dbReference type="Gene3D" id="3.40.33.10">
    <property type="entry name" value="CAP"/>
    <property type="match status" value="1"/>
</dbReference>
<dbReference type="Pfam" id="PF00188">
    <property type="entry name" value="CAP"/>
    <property type="match status" value="1"/>
</dbReference>
<feature type="domain" description="SCP" evidence="1">
    <location>
        <begin position="236"/>
        <end position="344"/>
    </location>
</feature>
<dbReference type="InterPro" id="IPR014044">
    <property type="entry name" value="CAP_dom"/>
</dbReference>
<dbReference type="InterPro" id="IPR029410">
    <property type="entry name" value="CAP_assoc"/>
</dbReference>
<dbReference type="PANTHER" id="PTHR31157">
    <property type="entry name" value="SCP DOMAIN-CONTAINING PROTEIN"/>
    <property type="match status" value="1"/>
</dbReference>
<protein>
    <recommendedName>
        <fullName evidence="5">CAP domain-containing protein</fullName>
    </recommendedName>
</protein>
<evidence type="ECO:0000259" key="1">
    <source>
        <dbReference type="Pfam" id="PF00188"/>
    </source>
</evidence>
<accession>A0A495ACR1</accession>
<dbReference type="Proteomes" id="UP000269301">
    <property type="component" value="Unassembled WGS sequence"/>
</dbReference>
<evidence type="ECO:0000313" key="3">
    <source>
        <dbReference type="EMBL" id="RKQ37374.1"/>
    </source>
</evidence>
<reference evidence="3 4" key="1">
    <citation type="journal article" date="2016" name="Int. J. Syst. Evol. Microbiol.">
        <title>Oceanobacillus halophilus sp. nov., a novel moderately halophilic bacterium from a hypersaline lake.</title>
        <authorList>
            <person name="Amoozegar M.A."/>
            <person name="Bagheri M."/>
            <person name="Makhdoumi A."/>
            <person name="Nikou M.M."/>
            <person name="Fazeli S.A.S."/>
            <person name="Schumann P."/>
            <person name="Sproer C."/>
            <person name="Sanchez-Porro C."/>
            <person name="Ventosa A."/>
        </authorList>
    </citation>
    <scope>NUCLEOTIDE SEQUENCE [LARGE SCALE GENOMIC DNA]</scope>
    <source>
        <strain evidence="3 4">DSM 23996</strain>
    </source>
</reference>
<gene>
    <name evidence="3" type="ORF">D8M06_00800</name>
</gene>
<dbReference type="PANTHER" id="PTHR31157:SF26">
    <property type="entry name" value="SCP-LIKE EXTRACELLULAR PROTEIN"/>
    <property type="match status" value="1"/>
</dbReference>
<feature type="domain" description="CAP-associated" evidence="2">
    <location>
        <begin position="64"/>
        <end position="204"/>
    </location>
</feature>
<dbReference type="Pfam" id="PF14504">
    <property type="entry name" value="CAP_assoc_N"/>
    <property type="match status" value="1"/>
</dbReference>
<organism evidence="3 4">
    <name type="scientific">Oceanobacillus halophilus</name>
    <dbReference type="NCBI Taxonomy" id="930130"/>
    <lineage>
        <taxon>Bacteria</taxon>
        <taxon>Bacillati</taxon>
        <taxon>Bacillota</taxon>
        <taxon>Bacilli</taxon>
        <taxon>Bacillales</taxon>
        <taxon>Bacillaceae</taxon>
        <taxon>Oceanobacillus</taxon>
    </lineage>
</organism>
<sequence length="351" mass="40931">MRFIRSLVLLAIIALIVFYFVEQNGLSENETIDHISKVVNEKSSVLQTKVVPEKILKNDITSWIGKTEDYLLDELGEPIRRDVSAYEYEWWIYNDSNKEYIQIGIMDHKIVTIYATGEGDDLDSYYIGKPYEEIRKEFSFEDEVTYNKGLSSYTFRLTAEDLKMRPLTKVTDEIFVQFYFDTFTERLSSIRVLTASTLLKHRPYEIVYRGDLPDNPVLSEEEWQEIETGMEQQIFDITNVMRNRHDKNNLEWKDSIQQVAYLHSKDMAENDYFSHFGLDGSGLKERLAAQEVFYISAGENIAAQYTDAPAAMEGWLNSEGHREALFNEAYTHIGVGVYRLYYTQNFLAEAR</sequence>
<keyword evidence="4" id="KW-1185">Reference proteome</keyword>
<evidence type="ECO:0000313" key="4">
    <source>
        <dbReference type="Proteomes" id="UP000269301"/>
    </source>
</evidence>
<dbReference type="SUPFAM" id="SSF55797">
    <property type="entry name" value="PR-1-like"/>
    <property type="match status" value="1"/>
</dbReference>